<evidence type="ECO:0000256" key="1">
    <source>
        <dbReference type="SAM" id="MobiDB-lite"/>
    </source>
</evidence>
<gene>
    <name evidence="4" type="ORF">CXB51_021974</name>
</gene>
<protein>
    <recommendedName>
        <fullName evidence="6">Reverse transcriptase Ty1/copia-type domain-containing protein</fullName>
    </recommendedName>
</protein>
<dbReference type="Pfam" id="PF07727">
    <property type="entry name" value="RVT_2"/>
    <property type="match status" value="1"/>
</dbReference>
<dbReference type="PANTHER" id="PTHR11439:SF467">
    <property type="entry name" value="INTEGRASE CATALYTIC DOMAIN-CONTAINING PROTEIN"/>
    <property type="match status" value="1"/>
</dbReference>
<dbReference type="OrthoDB" id="1931513at2759"/>
<organism evidence="4 5">
    <name type="scientific">Gossypium anomalum</name>
    <dbReference type="NCBI Taxonomy" id="47600"/>
    <lineage>
        <taxon>Eukaryota</taxon>
        <taxon>Viridiplantae</taxon>
        <taxon>Streptophyta</taxon>
        <taxon>Embryophyta</taxon>
        <taxon>Tracheophyta</taxon>
        <taxon>Spermatophyta</taxon>
        <taxon>Magnoliopsida</taxon>
        <taxon>eudicotyledons</taxon>
        <taxon>Gunneridae</taxon>
        <taxon>Pentapetalae</taxon>
        <taxon>rosids</taxon>
        <taxon>malvids</taxon>
        <taxon>Malvales</taxon>
        <taxon>Malvaceae</taxon>
        <taxon>Malvoideae</taxon>
        <taxon>Gossypium</taxon>
    </lineage>
</organism>
<evidence type="ECO:0000259" key="3">
    <source>
        <dbReference type="Pfam" id="PF25597"/>
    </source>
</evidence>
<dbReference type="InterPro" id="IPR043502">
    <property type="entry name" value="DNA/RNA_pol_sf"/>
</dbReference>
<dbReference type="SUPFAM" id="SSF56672">
    <property type="entry name" value="DNA/RNA polymerases"/>
    <property type="match status" value="1"/>
</dbReference>
<evidence type="ECO:0000259" key="2">
    <source>
        <dbReference type="Pfam" id="PF07727"/>
    </source>
</evidence>
<evidence type="ECO:0008006" key="6">
    <source>
        <dbReference type="Google" id="ProtNLM"/>
    </source>
</evidence>
<dbReference type="PANTHER" id="PTHR11439">
    <property type="entry name" value="GAG-POL-RELATED RETROTRANSPOSON"/>
    <property type="match status" value="1"/>
</dbReference>
<dbReference type="Pfam" id="PF25597">
    <property type="entry name" value="SH3_retrovirus"/>
    <property type="match status" value="1"/>
</dbReference>
<sequence length="473" mass="53463">MYLINMFPTKVPGNISPHEKLYNHAPDYEFVRVFGSLCFPYVHPFNKHKLEHRSTLCIFLGYNPMYHGYKCMDSYGWVLISQHVKFQEHVFPFSKRSDSLSPQLSRAPADLSQDGHAGDREEITQADTFSLPSTPIVSTNTHTMVTHSKICIFKPKVHVAVIDENIPPDVHTSLQPLEWITVVTVEYQALKCADGMIESNKARLVKKGFSQVRILQVDINNAFLKSNLFKEVYMVQPFGFEKIALDGTSLICKLHKALYGLRQAPRDKGIMSYLILYVDDILITSNSPAEVDRVVQNLNAMFSLKDLGSDIDDQRSISGCCALLGANLVSWSSKKQRSVSRSIAEAKYRSLTDDSSKVMWMQSMLIDFGISLTNIPKVWCDNTRTVAMATNPVQHAKTKHVDLGLHFMREKVLSNQLKVNYVPLVAQIANILTKTLPAPLFTKIRNKLNVISIQEANKMLIMEGKEIKKHGEC</sequence>
<feature type="domain" description="Reverse transcriptase Ty1/copia-type" evidence="2">
    <location>
        <begin position="214"/>
        <end position="266"/>
    </location>
</feature>
<dbReference type="AlphaFoldDB" id="A0A8J5YMP5"/>
<evidence type="ECO:0000313" key="4">
    <source>
        <dbReference type="EMBL" id="KAG8483075.1"/>
    </source>
</evidence>
<feature type="region of interest" description="Disordered" evidence="1">
    <location>
        <begin position="96"/>
        <end position="117"/>
    </location>
</feature>
<accession>A0A8J5YMP5</accession>
<comment type="caution">
    <text evidence="4">The sequence shown here is derived from an EMBL/GenBank/DDBJ whole genome shotgun (WGS) entry which is preliminary data.</text>
</comment>
<proteinExistence type="predicted"/>
<dbReference type="Proteomes" id="UP000701853">
    <property type="component" value="Chromosome 9"/>
</dbReference>
<keyword evidence="5" id="KW-1185">Reference proteome</keyword>
<feature type="domain" description="Retroviral polymerase SH3-like" evidence="3">
    <location>
        <begin position="36"/>
        <end position="97"/>
    </location>
</feature>
<dbReference type="CDD" id="cd09272">
    <property type="entry name" value="RNase_HI_RT_Ty1"/>
    <property type="match status" value="1"/>
</dbReference>
<reference evidence="4 5" key="1">
    <citation type="journal article" date="2021" name="bioRxiv">
        <title>The Gossypium anomalum genome as a resource for cotton improvement and evolutionary analysis of hybrid incompatibility.</title>
        <authorList>
            <person name="Grover C.E."/>
            <person name="Yuan D."/>
            <person name="Arick M.A."/>
            <person name="Miller E.R."/>
            <person name="Hu G."/>
            <person name="Peterson D.G."/>
            <person name="Wendel J.F."/>
            <person name="Udall J.A."/>
        </authorList>
    </citation>
    <scope>NUCLEOTIDE SEQUENCE [LARGE SCALE GENOMIC DNA]</scope>
    <source>
        <strain evidence="4">JFW-Udall</strain>
        <tissue evidence="4">Leaf</tissue>
    </source>
</reference>
<name>A0A8J5YMP5_9ROSI</name>
<dbReference type="InterPro" id="IPR057670">
    <property type="entry name" value="SH3_retrovirus"/>
</dbReference>
<evidence type="ECO:0000313" key="5">
    <source>
        <dbReference type="Proteomes" id="UP000701853"/>
    </source>
</evidence>
<dbReference type="InterPro" id="IPR013103">
    <property type="entry name" value="RVT_2"/>
</dbReference>
<dbReference type="EMBL" id="JAHUZN010000009">
    <property type="protein sequence ID" value="KAG8483075.1"/>
    <property type="molecule type" value="Genomic_DNA"/>
</dbReference>